<gene>
    <name evidence="2" type="ORF">H6H00_22710</name>
</gene>
<dbReference type="KEGG" id="ppel:H6H00_22710"/>
<proteinExistence type="predicted"/>
<accession>A0A7G7MDW8</accession>
<dbReference type="AlphaFoldDB" id="A0A7G7MDW8"/>
<feature type="compositionally biased region" description="Low complexity" evidence="1">
    <location>
        <begin position="123"/>
        <end position="163"/>
    </location>
</feature>
<name>A0A7G7MDW8_9PSEU</name>
<organism evidence="2 3">
    <name type="scientific">Pseudonocardia petroleophila</name>
    <dbReference type="NCBI Taxonomy" id="37331"/>
    <lineage>
        <taxon>Bacteria</taxon>
        <taxon>Bacillati</taxon>
        <taxon>Actinomycetota</taxon>
        <taxon>Actinomycetes</taxon>
        <taxon>Pseudonocardiales</taxon>
        <taxon>Pseudonocardiaceae</taxon>
        <taxon>Pseudonocardia</taxon>
    </lineage>
</organism>
<evidence type="ECO:0000313" key="3">
    <source>
        <dbReference type="Proteomes" id="UP000515728"/>
    </source>
</evidence>
<keyword evidence="3" id="KW-1185">Reference proteome</keyword>
<feature type="compositionally biased region" description="Basic and acidic residues" evidence="1">
    <location>
        <begin position="113"/>
        <end position="122"/>
    </location>
</feature>
<dbReference type="RefSeq" id="WP_185717740.1">
    <property type="nucleotide sequence ID" value="NZ_BAAAWI010000001.1"/>
</dbReference>
<reference evidence="2 3" key="1">
    <citation type="submission" date="2020-08" db="EMBL/GenBank/DDBJ databases">
        <authorList>
            <person name="Mo P."/>
        </authorList>
    </citation>
    <scope>NUCLEOTIDE SEQUENCE [LARGE SCALE GENOMIC DNA]</scope>
    <source>
        <strain evidence="2 3">CGMCC 4.1532</strain>
    </source>
</reference>
<dbReference type="Proteomes" id="UP000515728">
    <property type="component" value="Chromosome"/>
</dbReference>
<evidence type="ECO:0000256" key="1">
    <source>
        <dbReference type="SAM" id="MobiDB-lite"/>
    </source>
</evidence>
<feature type="compositionally biased region" description="Low complexity" evidence="1">
    <location>
        <begin position="94"/>
        <end position="112"/>
    </location>
</feature>
<sequence>MMARPGRTAAVVGGLVAFGAITLMGMLAGSAAAMAPGRCTENVNVRAEPSSTARIVALCEAGTAVETGRTSNGFVQLTDLGGWASTDYVSIDGAAPTSGSSTPRSSSAPRTTDTADRADSTADRSGSSSADESATRTPRTTSPSTSSDDADDTPGTTGSSSSDSPEEEETESRGGGLLG</sequence>
<evidence type="ECO:0000313" key="2">
    <source>
        <dbReference type="EMBL" id="QNG50979.1"/>
    </source>
</evidence>
<protein>
    <submittedName>
        <fullName evidence="2">SH3 domain-containing protein</fullName>
    </submittedName>
</protein>
<dbReference type="Gene3D" id="2.30.30.40">
    <property type="entry name" value="SH3 Domains"/>
    <property type="match status" value="1"/>
</dbReference>
<feature type="region of interest" description="Disordered" evidence="1">
    <location>
        <begin position="92"/>
        <end position="179"/>
    </location>
</feature>
<dbReference type="EMBL" id="CP060131">
    <property type="protein sequence ID" value="QNG50979.1"/>
    <property type="molecule type" value="Genomic_DNA"/>
</dbReference>